<evidence type="ECO:0000313" key="3">
    <source>
        <dbReference type="EMBL" id="ACO65398.1"/>
    </source>
</evidence>
<dbReference type="GeneID" id="8246005"/>
<reference evidence="3 4" key="1">
    <citation type="journal article" date="2009" name="Science">
        <title>Green evolution and dynamic adaptations revealed by genomes of the marine picoeukaryotes Micromonas.</title>
        <authorList>
            <person name="Worden A.Z."/>
            <person name="Lee J.H."/>
            <person name="Mock T."/>
            <person name="Rouze P."/>
            <person name="Simmons M.P."/>
            <person name="Aerts A.L."/>
            <person name="Allen A.E."/>
            <person name="Cuvelier M.L."/>
            <person name="Derelle E."/>
            <person name="Everett M.V."/>
            <person name="Foulon E."/>
            <person name="Grimwood J."/>
            <person name="Gundlach H."/>
            <person name="Henrissat B."/>
            <person name="Napoli C."/>
            <person name="McDonald S.M."/>
            <person name="Parker M.S."/>
            <person name="Rombauts S."/>
            <person name="Salamov A."/>
            <person name="Von Dassow P."/>
            <person name="Badger J.H."/>
            <person name="Coutinho P.M."/>
            <person name="Demir E."/>
            <person name="Dubchak I."/>
            <person name="Gentemann C."/>
            <person name="Eikrem W."/>
            <person name="Gready J.E."/>
            <person name="John U."/>
            <person name="Lanier W."/>
            <person name="Lindquist E.A."/>
            <person name="Lucas S."/>
            <person name="Mayer K.F."/>
            <person name="Moreau H."/>
            <person name="Not F."/>
            <person name="Otillar R."/>
            <person name="Panaud O."/>
            <person name="Pangilinan J."/>
            <person name="Paulsen I."/>
            <person name="Piegu B."/>
            <person name="Poliakov A."/>
            <person name="Robbens S."/>
            <person name="Schmutz J."/>
            <person name="Toulza E."/>
            <person name="Wyss T."/>
            <person name="Zelensky A."/>
            <person name="Zhou K."/>
            <person name="Armbrust E.V."/>
            <person name="Bhattacharya D."/>
            <person name="Goodenough U.W."/>
            <person name="Van de Peer Y."/>
            <person name="Grigoriev I.V."/>
        </authorList>
    </citation>
    <scope>NUCLEOTIDE SEQUENCE [LARGE SCALE GENOMIC DNA]</scope>
    <source>
        <strain evidence="4">RCC299 / NOUM17</strain>
    </source>
</reference>
<dbReference type="RefSeq" id="XP_002504140.1">
    <property type="nucleotide sequence ID" value="XM_002504094.1"/>
</dbReference>
<keyword evidence="4" id="KW-1185">Reference proteome</keyword>
<feature type="region of interest" description="Disordered" evidence="1">
    <location>
        <begin position="84"/>
        <end position="105"/>
    </location>
</feature>
<evidence type="ECO:0000313" key="4">
    <source>
        <dbReference type="Proteomes" id="UP000002009"/>
    </source>
</evidence>
<keyword evidence="2" id="KW-0812">Transmembrane</keyword>
<evidence type="ECO:0000256" key="2">
    <source>
        <dbReference type="SAM" id="Phobius"/>
    </source>
</evidence>
<feature type="transmembrane region" description="Helical" evidence="2">
    <location>
        <begin position="205"/>
        <end position="224"/>
    </location>
</feature>
<dbReference type="EMBL" id="CP001329">
    <property type="protein sequence ID" value="ACO65398.1"/>
    <property type="molecule type" value="Genomic_DNA"/>
</dbReference>
<dbReference type="KEGG" id="mis:MICPUN_61043"/>
<dbReference type="AlphaFoldDB" id="C1ED87"/>
<feature type="transmembrane region" description="Helical" evidence="2">
    <location>
        <begin position="405"/>
        <end position="423"/>
    </location>
</feature>
<accession>C1ED87</accession>
<gene>
    <name evidence="3" type="ORF">MICPUN_61043</name>
</gene>
<feature type="transmembrane region" description="Helical" evidence="2">
    <location>
        <begin position="429"/>
        <end position="449"/>
    </location>
</feature>
<feature type="transmembrane region" description="Helical" evidence="2">
    <location>
        <begin position="115"/>
        <end position="136"/>
    </location>
</feature>
<feature type="compositionally biased region" description="Low complexity" evidence="1">
    <location>
        <begin position="84"/>
        <end position="96"/>
    </location>
</feature>
<dbReference type="Proteomes" id="UP000002009">
    <property type="component" value="Chromosome 9"/>
</dbReference>
<protein>
    <submittedName>
        <fullName evidence="3">Uncharacterized protein</fullName>
    </submittedName>
</protein>
<dbReference type="InParanoid" id="C1ED87"/>
<dbReference type="OMA" id="PFFAAIW"/>
<dbReference type="PANTHER" id="PTHR35791:SF1">
    <property type="entry name" value="UPF0754 MEMBRANE PROTEIN YHEB"/>
    <property type="match status" value="1"/>
</dbReference>
<organism evidence="3 4">
    <name type="scientific">Micromonas commoda (strain RCC299 / NOUM17 / CCMP2709)</name>
    <name type="common">Picoplanktonic green alga</name>
    <dbReference type="NCBI Taxonomy" id="296587"/>
    <lineage>
        <taxon>Eukaryota</taxon>
        <taxon>Viridiplantae</taxon>
        <taxon>Chlorophyta</taxon>
        <taxon>Mamiellophyceae</taxon>
        <taxon>Mamiellales</taxon>
        <taxon>Mamiellaceae</taxon>
        <taxon>Micromonas</taxon>
    </lineage>
</organism>
<proteinExistence type="predicted"/>
<sequence length="640" mass="69797">MAARVAAVAGMTASVSSIARVRVAGPRAIVPARVDVGTTASLGSSTRGERSGREGAVRLASLTSPSSSRARLRVVPVVPRAAADNAPTGEDAAAAGDAKDGDDASGPDVQPWFRFLTRTTIIAAGLVVFGSMAAPWPAGGQVPFMTTLMKRLGAIWVARQLAKAILKPLVIWAHRLGRLLAPAAATVGRACVNAKAKYDANPKGIILIPFVAAFVGWFTNWLAVKMIFYPIGFLGLPFLKQAVEGEMYGFDILNPLALGWQGIVPAKAARMSYDMVSMVTDKLIDVQEVFMKLDPRRISELLAPEVPEMARRVARDMTKDVPMGPWAVDLGERALPSSCGPLVDGIQDAIVRYLAGFVRTLQEQVDRVVDLKELVVTAMCEDKRVIVELFQRCGREELKFLTNSGLWFGFLLGCIQALCWLFYDNPWTLTIGGTIVGLLTNWIALKCIFEPVEPVYLFDGKLKIQGLFLQRQLEVSGEFSDHLATKVLTSEMVWDNMLKNRKGPEFEAMLDEFTRDFVRNEAESQGRGLLAGGVEETALLDEVVSKVKERLIDHVHVLHEYTDDTLGLKELMREKMALMTPQEFERVLHPIFEQDELTLIISGAVLGAIAGFIQQVYTIATDDGSVGPEEKEGGGASPAK</sequence>
<name>C1ED87_MICCC</name>
<dbReference type="PANTHER" id="PTHR35791">
    <property type="entry name" value="UPF0754 MEMBRANE PROTEIN YHEB"/>
    <property type="match status" value="1"/>
</dbReference>
<keyword evidence="2" id="KW-0472">Membrane</keyword>
<dbReference type="OrthoDB" id="410754at2759"/>
<keyword evidence="2" id="KW-1133">Transmembrane helix</keyword>
<dbReference type="eggNOG" id="ENOG502RMTT">
    <property type="taxonomic scope" value="Eukaryota"/>
</dbReference>
<evidence type="ECO:0000256" key="1">
    <source>
        <dbReference type="SAM" id="MobiDB-lite"/>
    </source>
</evidence>